<comment type="caution">
    <text evidence="1">The sequence shown here is derived from an EMBL/GenBank/DDBJ whole genome shotgun (WGS) entry which is preliminary data.</text>
</comment>
<evidence type="ECO:0000313" key="2">
    <source>
        <dbReference type="Proteomes" id="UP000743899"/>
    </source>
</evidence>
<evidence type="ECO:0000313" key="1">
    <source>
        <dbReference type="EMBL" id="NCU16913.1"/>
    </source>
</evidence>
<name>A0ABX0A6W2_9BACI</name>
<dbReference type="RefSeq" id="WP_161919742.1">
    <property type="nucleotide sequence ID" value="NZ_JAACYS010000010.1"/>
</dbReference>
<dbReference type="EMBL" id="JAACYS010000010">
    <property type="protein sequence ID" value="NCU16913.1"/>
    <property type="molecule type" value="Genomic_DNA"/>
</dbReference>
<gene>
    <name evidence="1" type="ORF">GW534_03885</name>
</gene>
<dbReference type="Proteomes" id="UP000743899">
    <property type="component" value="Unassembled WGS sequence"/>
</dbReference>
<protein>
    <submittedName>
        <fullName evidence="1">Uncharacterized protein</fullName>
    </submittedName>
</protein>
<sequence>MKRAEVVEGNLLYEENLYFKNKEGVVHKVTFPNTFDLRRRSVGGRFCGRGLSLLATQARLRGSRLTLIPLESPPILLKNVGILTYWTTPM</sequence>
<organism evidence="1 2">
    <name type="scientific">Pallidibacillus pasinlerensis</name>
    <dbReference type="NCBI Taxonomy" id="2703818"/>
    <lineage>
        <taxon>Bacteria</taxon>
        <taxon>Bacillati</taxon>
        <taxon>Bacillota</taxon>
        <taxon>Bacilli</taxon>
        <taxon>Bacillales</taxon>
        <taxon>Bacillaceae</taxon>
        <taxon>Pallidibacillus</taxon>
    </lineage>
</organism>
<accession>A0ABX0A6W2</accession>
<reference evidence="1 2" key="1">
    <citation type="submission" date="2020-01" db="EMBL/GenBank/DDBJ databases">
        <title>A novel Bacillus sp. from Pasinler.</title>
        <authorList>
            <person name="Adiguzel A."/>
            <person name="Ay H."/>
            <person name="Baltaci M.O."/>
        </authorList>
    </citation>
    <scope>NUCLEOTIDE SEQUENCE [LARGE SCALE GENOMIC DNA]</scope>
    <source>
        <strain evidence="1 2">P1</strain>
    </source>
</reference>
<keyword evidence="2" id="KW-1185">Reference proteome</keyword>
<proteinExistence type="predicted"/>